<dbReference type="EC" id="3.1.11.6" evidence="1"/>
<dbReference type="InterPro" id="IPR020579">
    <property type="entry name" value="Exonuc_VII_lsu_C"/>
</dbReference>
<dbReference type="Pfam" id="PF02601">
    <property type="entry name" value="Exonuc_VII_L"/>
    <property type="match status" value="1"/>
</dbReference>
<dbReference type="GO" id="GO:0006308">
    <property type="term" value="P:DNA catabolic process"/>
    <property type="evidence" value="ECO:0007669"/>
    <property type="project" value="UniProtKB-UniRule"/>
</dbReference>
<protein>
    <recommendedName>
        <fullName evidence="1">Exodeoxyribonuclease 7 large subunit</fullName>
        <ecNumber evidence="1">3.1.11.6</ecNumber>
    </recommendedName>
    <alternativeName>
        <fullName evidence="1">Exodeoxyribonuclease VII large subunit</fullName>
        <shortName evidence="1">Exonuclease VII large subunit</shortName>
    </alternativeName>
</protein>
<dbReference type="Proteomes" id="UP000298615">
    <property type="component" value="Chromosome"/>
</dbReference>
<comment type="function">
    <text evidence="1">Bidirectionally degrades single-stranded DNA into large acid-insoluble oligonucleotides, which are then degraded further into small acid-soluble oligonucleotides.</text>
</comment>
<comment type="subunit">
    <text evidence="1">Heterooligomer composed of large and small subunits.</text>
</comment>
<dbReference type="CDD" id="cd04489">
    <property type="entry name" value="ExoVII_LU_OBF"/>
    <property type="match status" value="1"/>
</dbReference>
<dbReference type="OrthoDB" id="9802795at2"/>
<comment type="catalytic activity">
    <reaction evidence="1 2">
        <text>Exonucleolytic cleavage in either 5'- to 3'- or 3'- to 5'-direction to yield nucleoside 5'-phosphates.</text>
        <dbReference type="EC" id="3.1.11.6"/>
    </reaction>
</comment>
<name>A0A4D7CSB3_9ENTE</name>
<proteinExistence type="inferred from homology"/>
<keyword evidence="1 2" id="KW-0269">Exonuclease</keyword>
<evidence type="ECO:0000313" key="4">
    <source>
        <dbReference type="Proteomes" id="UP000298615"/>
    </source>
</evidence>
<comment type="similarity">
    <text evidence="1 2">Belongs to the XseA family.</text>
</comment>
<organism evidence="3 4">
    <name type="scientific">Vagococcus zengguangii</name>
    <dbReference type="NCBI Taxonomy" id="2571750"/>
    <lineage>
        <taxon>Bacteria</taxon>
        <taxon>Bacillati</taxon>
        <taxon>Bacillota</taxon>
        <taxon>Bacilli</taxon>
        <taxon>Lactobacillales</taxon>
        <taxon>Enterococcaceae</taxon>
        <taxon>Vagococcus</taxon>
    </lineage>
</organism>
<reference evidence="3 4" key="1">
    <citation type="submission" date="2019-04" db="EMBL/GenBank/DDBJ databases">
        <title>Vagococcus sp. nov., isolated from faeces of yaks (Bos grunniens).</title>
        <authorList>
            <person name="Ge Y."/>
        </authorList>
    </citation>
    <scope>NUCLEOTIDE SEQUENCE [LARGE SCALE GENOMIC DNA]</scope>
    <source>
        <strain evidence="3 4">MN-17</strain>
    </source>
</reference>
<evidence type="ECO:0000256" key="2">
    <source>
        <dbReference type="RuleBase" id="RU004355"/>
    </source>
</evidence>
<dbReference type="NCBIfam" id="TIGR00237">
    <property type="entry name" value="xseA"/>
    <property type="match status" value="1"/>
</dbReference>
<keyword evidence="1 2" id="KW-0378">Hydrolase</keyword>
<dbReference type="PANTHER" id="PTHR30008">
    <property type="entry name" value="EXODEOXYRIBONUCLEASE 7 LARGE SUBUNIT"/>
    <property type="match status" value="1"/>
</dbReference>
<gene>
    <name evidence="1" type="primary">xseA</name>
    <name evidence="3" type="ORF">FA707_02690</name>
</gene>
<comment type="subcellular location">
    <subcellularLocation>
        <location evidence="1 2">Cytoplasm</location>
    </subcellularLocation>
</comment>
<dbReference type="AlphaFoldDB" id="A0A4D7CSB3"/>
<dbReference type="Pfam" id="PF13742">
    <property type="entry name" value="tRNA_anti_2"/>
    <property type="match status" value="1"/>
</dbReference>
<dbReference type="GO" id="GO:0003676">
    <property type="term" value="F:nucleic acid binding"/>
    <property type="evidence" value="ECO:0007669"/>
    <property type="project" value="InterPro"/>
</dbReference>
<evidence type="ECO:0000313" key="3">
    <source>
        <dbReference type="EMBL" id="QCI85933.1"/>
    </source>
</evidence>
<dbReference type="GO" id="GO:0008855">
    <property type="term" value="F:exodeoxyribonuclease VII activity"/>
    <property type="evidence" value="ECO:0007669"/>
    <property type="project" value="UniProtKB-UniRule"/>
</dbReference>
<dbReference type="InterPro" id="IPR003753">
    <property type="entry name" value="Exonuc_VII_L"/>
</dbReference>
<dbReference type="GO" id="GO:0005737">
    <property type="term" value="C:cytoplasm"/>
    <property type="evidence" value="ECO:0007669"/>
    <property type="project" value="UniProtKB-SubCell"/>
</dbReference>
<evidence type="ECO:0000256" key="1">
    <source>
        <dbReference type="HAMAP-Rule" id="MF_00378"/>
    </source>
</evidence>
<keyword evidence="1 2" id="KW-0540">Nuclease</keyword>
<dbReference type="KEGG" id="vao:FA707_02690"/>
<dbReference type="GO" id="GO:0009318">
    <property type="term" value="C:exodeoxyribonuclease VII complex"/>
    <property type="evidence" value="ECO:0007669"/>
    <property type="project" value="UniProtKB-UniRule"/>
</dbReference>
<dbReference type="HAMAP" id="MF_00378">
    <property type="entry name" value="Exonuc_7_L"/>
    <property type="match status" value="1"/>
</dbReference>
<accession>A0A4D7CSB3</accession>
<dbReference type="RefSeq" id="WP_136952774.1">
    <property type="nucleotide sequence ID" value="NZ_CP039712.1"/>
</dbReference>
<keyword evidence="1" id="KW-0963">Cytoplasm</keyword>
<dbReference type="InterPro" id="IPR025824">
    <property type="entry name" value="OB-fold_nuc-bd_dom"/>
</dbReference>
<dbReference type="PANTHER" id="PTHR30008:SF0">
    <property type="entry name" value="EXODEOXYRIBONUCLEASE 7 LARGE SUBUNIT"/>
    <property type="match status" value="1"/>
</dbReference>
<dbReference type="EMBL" id="CP039712">
    <property type="protein sequence ID" value="QCI85933.1"/>
    <property type="molecule type" value="Genomic_DNA"/>
</dbReference>
<sequence length="446" mass="50845">MTQQYLSVTALTRYIKYKFEQDPYLERVYLTGELSNFRARPNAHQYFSIKDANAKISAVMFKGAYSKLKFEPKEGMKVLVIGRITLYEASGQYQITIEHMEPDGVGALYQAFEEMKEKLSKEGLFNAPKKPLVKFPKRIAVITSPSGAVIRDIMTTVKRRYPIAELVIFPTLVQGTKAAQNIADNIKKADSLGNFDTMIVARGGGSIEDLWPFNEEIVARAIFASQTPIISSVGHETDVTIADFVADVRAATPTAAAELSVPNLTEELMKVREKENRLIKAFNTLLRHKQERLNKSQDSYIFRQPQRLYESLEIKLDSVRQRFYQQMQAMIQSQERQLNDVTQRLQLVSPSQQVEQSQQQLDFLKEKLIRSMTLKLEKSKMELTKGMQALDMLSPLNIMKRGYGYVTDEQGIVHSAEQLTEKQEITINFTDGKALAEVKSIEYIKE</sequence>
<keyword evidence="4" id="KW-1185">Reference proteome</keyword>